<sequence length="454" mass="49326">MDRCWSVPLSAALSAFLLVMNSSCYGFLYVLFMKKYEVNHASAAWPSSALVIAGSSLAVSVVQDRLSLYHITLLGGFLASLGLVASAFAPNIAWMTFTFGVLHGAGIGTALLALSMYILVYFKRYSGTAFAIMWLSRAVSGMAGTQLLWYLANAYGVEGCLLITGGLLLHVVPFTMFIKSPSPIGLRLCAFTLRRREKTYTPVPHTLKKGGQLALPHSDELPEKLPPTQRPLATASSFASIMSSLRCWPFYAVLCYSAMTDYIFVTFSSTVVAYGVDKGCALKDSKQLVTYNSMGLLVGRLVIPFATDKLSSRRCPAAVACFLVAAICFAVLTQISAYAALATTASVMGVAQGYLLCIRSVIVADHVGLECFTFCCGVGGLLSVPLWLSGPSIIGFFRDKNGSYDYFYFMLAALCLFHAVLLASLAWREVVRGRQRMHEEPTSELQHMKEPCTV</sequence>
<organism evidence="1 2">
    <name type="scientific">Hyalomma asiaticum</name>
    <name type="common">Tick</name>
    <dbReference type="NCBI Taxonomy" id="266040"/>
    <lineage>
        <taxon>Eukaryota</taxon>
        <taxon>Metazoa</taxon>
        <taxon>Ecdysozoa</taxon>
        <taxon>Arthropoda</taxon>
        <taxon>Chelicerata</taxon>
        <taxon>Arachnida</taxon>
        <taxon>Acari</taxon>
        <taxon>Parasitiformes</taxon>
        <taxon>Ixodida</taxon>
        <taxon>Ixodoidea</taxon>
        <taxon>Ixodidae</taxon>
        <taxon>Hyalomminae</taxon>
        <taxon>Hyalomma</taxon>
    </lineage>
</organism>
<name>A0ACB7SIH3_HYAAI</name>
<evidence type="ECO:0000313" key="1">
    <source>
        <dbReference type="EMBL" id="KAH6934425.1"/>
    </source>
</evidence>
<dbReference type="EMBL" id="CM023484">
    <property type="protein sequence ID" value="KAH6934425.1"/>
    <property type="molecule type" value="Genomic_DNA"/>
</dbReference>
<comment type="caution">
    <text evidence="1">The sequence shown here is derived from an EMBL/GenBank/DDBJ whole genome shotgun (WGS) entry which is preliminary data.</text>
</comment>
<evidence type="ECO:0000313" key="2">
    <source>
        <dbReference type="Proteomes" id="UP000821845"/>
    </source>
</evidence>
<accession>A0ACB7SIH3</accession>
<protein>
    <submittedName>
        <fullName evidence="1">Uncharacterized protein</fullName>
    </submittedName>
</protein>
<proteinExistence type="predicted"/>
<reference evidence="1" key="1">
    <citation type="submission" date="2020-05" db="EMBL/GenBank/DDBJ databases">
        <title>Large-scale comparative analyses of tick genomes elucidate their genetic diversity and vector capacities.</title>
        <authorList>
            <person name="Jia N."/>
            <person name="Wang J."/>
            <person name="Shi W."/>
            <person name="Du L."/>
            <person name="Sun Y."/>
            <person name="Zhan W."/>
            <person name="Jiang J."/>
            <person name="Wang Q."/>
            <person name="Zhang B."/>
            <person name="Ji P."/>
            <person name="Sakyi L.B."/>
            <person name="Cui X."/>
            <person name="Yuan T."/>
            <person name="Jiang B."/>
            <person name="Yang W."/>
            <person name="Lam T.T.-Y."/>
            <person name="Chang Q."/>
            <person name="Ding S."/>
            <person name="Wang X."/>
            <person name="Zhu J."/>
            <person name="Ruan X."/>
            <person name="Zhao L."/>
            <person name="Wei J."/>
            <person name="Que T."/>
            <person name="Du C."/>
            <person name="Cheng J."/>
            <person name="Dai P."/>
            <person name="Han X."/>
            <person name="Huang E."/>
            <person name="Gao Y."/>
            <person name="Liu J."/>
            <person name="Shao H."/>
            <person name="Ye R."/>
            <person name="Li L."/>
            <person name="Wei W."/>
            <person name="Wang X."/>
            <person name="Wang C."/>
            <person name="Yang T."/>
            <person name="Huo Q."/>
            <person name="Li W."/>
            <person name="Guo W."/>
            <person name="Chen H."/>
            <person name="Zhou L."/>
            <person name="Ni X."/>
            <person name="Tian J."/>
            <person name="Zhou Y."/>
            <person name="Sheng Y."/>
            <person name="Liu T."/>
            <person name="Pan Y."/>
            <person name="Xia L."/>
            <person name="Li J."/>
            <person name="Zhao F."/>
            <person name="Cao W."/>
        </authorList>
    </citation>
    <scope>NUCLEOTIDE SEQUENCE</scope>
    <source>
        <strain evidence="1">Hyas-2018</strain>
    </source>
</reference>
<gene>
    <name evidence="1" type="ORF">HPB50_024185</name>
</gene>
<dbReference type="Proteomes" id="UP000821845">
    <property type="component" value="Chromosome 4"/>
</dbReference>
<keyword evidence="2" id="KW-1185">Reference proteome</keyword>